<feature type="transmembrane region" description="Helical" evidence="5">
    <location>
        <begin position="228"/>
        <end position="247"/>
    </location>
</feature>
<dbReference type="InterPro" id="IPR036259">
    <property type="entry name" value="MFS_trans_sf"/>
</dbReference>
<evidence type="ECO:0000256" key="5">
    <source>
        <dbReference type="SAM" id="Phobius"/>
    </source>
</evidence>
<dbReference type="PANTHER" id="PTHR42718">
    <property type="entry name" value="MAJOR FACILITATOR SUPERFAMILY MULTIDRUG TRANSPORTER MFSC"/>
    <property type="match status" value="1"/>
</dbReference>
<dbReference type="Proteomes" id="UP000494205">
    <property type="component" value="Unassembled WGS sequence"/>
</dbReference>
<dbReference type="GO" id="GO:0016020">
    <property type="term" value="C:membrane"/>
    <property type="evidence" value="ECO:0007669"/>
    <property type="project" value="UniProtKB-SubCell"/>
</dbReference>
<dbReference type="Gene3D" id="1.20.1250.20">
    <property type="entry name" value="MFS general substrate transporter like domains"/>
    <property type="match status" value="1"/>
</dbReference>
<dbReference type="Pfam" id="PF07690">
    <property type="entry name" value="MFS_1"/>
    <property type="match status" value="1"/>
</dbReference>
<dbReference type="CDD" id="cd17321">
    <property type="entry name" value="MFS_MMR_MDR_like"/>
    <property type="match status" value="1"/>
</dbReference>
<comment type="subcellular location">
    <subcellularLocation>
        <location evidence="1">Membrane</location>
        <topology evidence="1">Multi-pass membrane protein</topology>
    </subcellularLocation>
</comment>
<dbReference type="EMBL" id="CADIJZ010000011">
    <property type="protein sequence ID" value="CAB3693166.1"/>
    <property type="molecule type" value="Genomic_DNA"/>
</dbReference>
<evidence type="ECO:0000259" key="6">
    <source>
        <dbReference type="PROSITE" id="PS50850"/>
    </source>
</evidence>
<feature type="transmembrane region" description="Helical" evidence="5">
    <location>
        <begin position="390"/>
        <end position="411"/>
    </location>
</feature>
<reference evidence="7 8" key="1">
    <citation type="submission" date="2020-04" db="EMBL/GenBank/DDBJ databases">
        <authorList>
            <person name="De Canck E."/>
        </authorList>
    </citation>
    <scope>NUCLEOTIDE SEQUENCE [LARGE SCALE GENOMIC DNA]</scope>
    <source>
        <strain evidence="7 8">LMG 27174</strain>
    </source>
</reference>
<evidence type="ECO:0000256" key="2">
    <source>
        <dbReference type="ARBA" id="ARBA00022692"/>
    </source>
</evidence>
<feature type="transmembrane region" description="Helical" evidence="5">
    <location>
        <begin position="417"/>
        <end position="438"/>
    </location>
</feature>
<organism evidence="7 8">
    <name type="scientific">Paraburkholderia rhynchosiae</name>
    <dbReference type="NCBI Taxonomy" id="487049"/>
    <lineage>
        <taxon>Bacteria</taxon>
        <taxon>Pseudomonadati</taxon>
        <taxon>Pseudomonadota</taxon>
        <taxon>Betaproteobacteria</taxon>
        <taxon>Burkholderiales</taxon>
        <taxon>Burkholderiaceae</taxon>
        <taxon>Paraburkholderia</taxon>
    </lineage>
</organism>
<dbReference type="GO" id="GO:0022857">
    <property type="term" value="F:transmembrane transporter activity"/>
    <property type="evidence" value="ECO:0007669"/>
    <property type="project" value="InterPro"/>
</dbReference>
<feature type="transmembrane region" description="Helical" evidence="5">
    <location>
        <begin position="104"/>
        <end position="124"/>
    </location>
</feature>
<evidence type="ECO:0000256" key="4">
    <source>
        <dbReference type="ARBA" id="ARBA00023136"/>
    </source>
</evidence>
<evidence type="ECO:0000256" key="3">
    <source>
        <dbReference type="ARBA" id="ARBA00022989"/>
    </source>
</evidence>
<keyword evidence="4 5" id="KW-0472">Membrane</keyword>
<feature type="transmembrane region" description="Helical" evidence="5">
    <location>
        <begin position="136"/>
        <end position="155"/>
    </location>
</feature>
<dbReference type="InterPro" id="IPR020846">
    <property type="entry name" value="MFS_dom"/>
</dbReference>
<feature type="domain" description="Major facilitator superfamily (MFS) profile" evidence="6">
    <location>
        <begin position="70"/>
        <end position="539"/>
    </location>
</feature>
<feature type="transmembrane region" description="Helical" evidence="5">
    <location>
        <begin position="161"/>
        <end position="185"/>
    </location>
</feature>
<name>A0A6J5B5Y1_9BURK</name>
<evidence type="ECO:0000256" key="1">
    <source>
        <dbReference type="ARBA" id="ARBA00004141"/>
    </source>
</evidence>
<accession>A0A6J5B5Y1</accession>
<dbReference type="PROSITE" id="PS50850">
    <property type="entry name" value="MFS"/>
    <property type="match status" value="1"/>
</dbReference>
<keyword evidence="2 5" id="KW-0812">Transmembrane</keyword>
<feature type="transmembrane region" description="Helical" evidence="5">
    <location>
        <begin position="358"/>
        <end position="378"/>
    </location>
</feature>
<dbReference type="AlphaFoldDB" id="A0A6J5B5Y1"/>
<evidence type="ECO:0000313" key="7">
    <source>
        <dbReference type="EMBL" id="CAB3693166.1"/>
    </source>
</evidence>
<feature type="transmembrane region" description="Helical" evidence="5">
    <location>
        <begin position="259"/>
        <end position="278"/>
    </location>
</feature>
<feature type="transmembrane region" description="Helical" evidence="5">
    <location>
        <begin position="284"/>
        <end position="307"/>
    </location>
</feature>
<dbReference type="PANTHER" id="PTHR42718:SF39">
    <property type="entry name" value="ACTINORHODIN TRANSPORTER-RELATED"/>
    <property type="match status" value="1"/>
</dbReference>
<keyword evidence="3 5" id="KW-1133">Transmembrane helix</keyword>
<dbReference type="Gene3D" id="1.20.1720.10">
    <property type="entry name" value="Multidrug resistance protein D"/>
    <property type="match status" value="1"/>
</dbReference>
<proteinExistence type="predicted"/>
<dbReference type="InterPro" id="IPR011701">
    <property type="entry name" value="MFS"/>
</dbReference>
<evidence type="ECO:0000313" key="8">
    <source>
        <dbReference type="Proteomes" id="UP000494205"/>
    </source>
</evidence>
<gene>
    <name evidence="7" type="primary">mdtD_1</name>
    <name evidence="7" type="ORF">LMG27174_03272</name>
</gene>
<dbReference type="SUPFAM" id="SSF103473">
    <property type="entry name" value="MFS general substrate transporter"/>
    <property type="match status" value="1"/>
</dbReference>
<feature type="transmembrane region" description="Helical" evidence="5">
    <location>
        <begin position="69"/>
        <end position="92"/>
    </location>
</feature>
<sequence>MKSEPIKSASGVFAGAVGASGAAICEGTVVCPGAVAASAAAKVAATGANMNESRSSREKTAPPLERQGLALAVLFVGAFLAPLDYFIVNLALPSIRMGLNATDAQLPLVVSAYAPVYAVLLITGGRLGDLFGRRRMFMTGMAAFVVASALCGFATSGHMLVISRIVQGMAAAVMAPQVLATIRAVVPMHQQTRLMSFYGFVFGLSSIVGQLGGGALITYHLFGLDWRIIFLINIPIGIAAFLGTWKFVPENQPATRTGLDMKGMALLSAVLLLAIYPITHGREAGWPAWTFVMFALAVPSLALFVVTERRVERGGGHPLVDLQLFRNRAFALGLVLAFLFYCNSGFFLTYGIFLQTGLHWRLLASGVAIMPFAIGFVIGPLTSPAVVKRIGGHVLTLGFSMMTLGFTVTGWSASQAAALELLFYAGLVCAGVGHGLLLPSIMRIVLLEVAPEKAGLASGVVSSTLQIGSAFGTAAISGAFFRSDRRAPDAGRVGARVPVEPRDQRGADVRLHWFKRAACAASAACIAGRGADRLRMPRG</sequence>
<feature type="transmembrane region" description="Helical" evidence="5">
    <location>
        <begin position="197"/>
        <end position="222"/>
    </location>
</feature>
<feature type="transmembrane region" description="Helical" evidence="5">
    <location>
        <begin position="328"/>
        <end position="352"/>
    </location>
</feature>
<protein>
    <submittedName>
        <fullName evidence="7">Multidrug resistance protein MdtD</fullName>
    </submittedName>
</protein>